<dbReference type="AlphaFoldDB" id="S9W0A7"/>
<organism evidence="1 2">
    <name type="scientific">Schizosaccharomyces cryophilus (strain OY26 / ATCC MYA-4695 / CBS 11777 / NBRC 106824 / NRRL Y48691)</name>
    <name type="common">Fission yeast</name>
    <dbReference type="NCBI Taxonomy" id="653667"/>
    <lineage>
        <taxon>Eukaryota</taxon>
        <taxon>Fungi</taxon>
        <taxon>Dikarya</taxon>
        <taxon>Ascomycota</taxon>
        <taxon>Taphrinomycotina</taxon>
        <taxon>Schizosaccharomycetes</taxon>
        <taxon>Schizosaccharomycetales</taxon>
        <taxon>Schizosaccharomycetaceae</taxon>
        <taxon>Schizosaccharomyces</taxon>
    </lineage>
</organism>
<keyword evidence="2" id="KW-1185">Reference proteome</keyword>
<protein>
    <submittedName>
        <fullName evidence="1">Uncharacterized protein</fullName>
    </submittedName>
</protein>
<proteinExistence type="predicted"/>
<evidence type="ECO:0000313" key="1">
    <source>
        <dbReference type="EMBL" id="EPY51495.1"/>
    </source>
</evidence>
<name>S9W0A7_SCHCR</name>
<dbReference type="EMBL" id="KE546991">
    <property type="protein sequence ID" value="EPY51495.1"/>
    <property type="molecule type" value="Genomic_DNA"/>
</dbReference>
<sequence>MVIEKESNVDWKGKSELLILVHSYEYDDQLDRSRKQLCFTVRHSQRLQAPVEGSIRLLVPLS</sequence>
<reference evidence="1 2" key="1">
    <citation type="journal article" date="2011" name="Science">
        <title>Comparative functional genomics of the fission yeasts.</title>
        <authorList>
            <person name="Rhind N."/>
            <person name="Chen Z."/>
            <person name="Yassour M."/>
            <person name="Thompson D.A."/>
            <person name="Haas B.J."/>
            <person name="Habib N."/>
            <person name="Wapinski I."/>
            <person name="Roy S."/>
            <person name="Lin M.F."/>
            <person name="Heiman D.I."/>
            <person name="Young S.K."/>
            <person name="Furuya K."/>
            <person name="Guo Y."/>
            <person name="Pidoux A."/>
            <person name="Chen H.M."/>
            <person name="Robbertse B."/>
            <person name="Goldberg J.M."/>
            <person name="Aoki K."/>
            <person name="Bayne E.H."/>
            <person name="Berlin A.M."/>
            <person name="Desjardins C.A."/>
            <person name="Dobbs E."/>
            <person name="Dukaj L."/>
            <person name="Fan L."/>
            <person name="FitzGerald M.G."/>
            <person name="French C."/>
            <person name="Gujja S."/>
            <person name="Hansen K."/>
            <person name="Keifenheim D."/>
            <person name="Levin J.Z."/>
            <person name="Mosher R.A."/>
            <person name="Mueller C.A."/>
            <person name="Pfiffner J."/>
            <person name="Priest M."/>
            <person name="Russ C."/>
            <person name="Smialowska A."/>
            <person name="Swoboda P."/>
            <person name="Sykes S.M."/>
            <person name="Vaughn M."/>
            <person name="Vengrova S."/>
            <person name="Yoder R."/>
            <person name="Zeng Q."/>
            <person name="Allshire R."/>
            <person name="Baulcombe D."/>
            <person name="Birren B.W."/>
            <person name="Brown W."/>
            <person name="Ekwall K."/>
            <person name="Kellis M."/>
            <person name="Leatherwood J."/>
            <person name="Levin H."/>
            <person name="Margalit H."/>
            <person name="Martienssen R."/>
            <person name="Nieduszynski C.A."/>
            <person name="Spatafora J.W."/>
            <person name="Friedman N."/>
            <person name="Dalgaard J.Z."/>
            <person name="Baumann P."/>
            <person name="Niki H."/>
            <person name="Regev A."/>
            <person name="Nusbaum C."/>
        </authorList>
    </citation>
    <scope>NUCLEOTIDE SEQUENCE [LARGE SCALE GENOMIC DNA]</scope>
    <source>
        <strain evidence="2">OY26 / ATCC MYA-4695 / CBS 11777 / NBRC 106824 / NRRL Y48691</strain>
    </source>
</reference>
<dbReference type="GeneID" id="25036989"/>
<gene>
    <name evidence="1" type="ORF">SPOG_02666</name>
</gene>
<dbReference type="Proteomes" id="UP000015464">
    <property type="component" value="Unassembled WGS sequence"/>
</dbReference>
<dbReference type="HOGENOM" id="CLU_2905451_0_0_1"/>
<dbReference type="RefSeq" id="XP_013024062.1">
    <property type="nucleotide sequence ID" value="XM_013168608.1"/>
</dbReference>
<accession>S9W0A7</accession>
<evidence type="ECO:0000313" key="2">
    <source>
        <dbReference type="Proteomes" id="UP000015464"/>
    </source>
</evidence>